<evidence type="ECO:0000313" key="1">
    <source>
        <dbReference type="EMBL" id="MFD1670630.1"/>
    </source>
</evidence>
<dbReference type="EMBL" id="JBHTOP010000002">
    <property type="protein sequence ID" value="MFD1670630.1"/>
    <property type="molecule type" value="Genomic_DNA"/>
</dbReference>
<comment type="caution">
    <text evidence="1">The sequence shown here is derived from an EMBL/GenBank/DDBJ whole genome shotgun (WGS) entry which is preliminary data.</text>
</comment>
<gene>
    <name evidence="1" type="ORF">ACFQ5M_00825</name>
</gene>
<dbReference type="RefSeq" id="WP_125712504.1">
    <property type="nucleotide sequence ID" value="NZ_JBHTOP010000002.1"/>
</dbReference>
<reference evidence="2" key="1">
    <citation type="journal article" date="2019" name="Int. J. Syst. Evol. Microbiol.">
        <title>The Global Catalogue of Microorganisms (GCM) 10K type strain sequencing project: providing services to taxonomists for standard genome sequencing and annotation.</title>
        <authorList>
            <consortium name="The Broad Institute Genomics Platform"/>
            <consortium name="The Broad Institute Genome Sequencing Center for Infectious Disease"/>
            <person name="Wu L."/>
            <person name="Ma J."/>
        </authorList>
    </citation>
    <scope>NUCLEOTIDE SEQUENCE [LARGE SCALE GENOMIC DNA]</scope>
    <source>
        <strain evidence="2">CCM 8896</strain>
    </source>
</reference>
<evidence type="ECO:0000313" key="2">
    <source>
        <dbReference type="Proteomes" id="UP001597267"/>
    </source>
</evidence>
<name>A0ABW4J5Z8_9LACO</name>
<sequence>MYKYMHQFLGEDSIVDLAYKIVADLDIDKQMRESEDGKGVFDLTEFQMQPKLAFKIVEHLNHSQAYYHFNVVFTSKLFRKRMNLVVTEIGQFGHAYEKAKPTDRNPFLE</sequence>
<organism evidence="1 2">
    <name type="scientific">Agrilactobacillus yilanensis</name>
    <dbReference type="NCBI Taxonomy" id="2485997"/>
    <lineage>
        <taxon>Bacteria</taxon>
        <taxon>Bacillati</taxon>
        <taxon>Bacillota</taxon>
        <taxon>Bacilli</taxon>
        <taxon>Lactobacillales</taxon>
        <taxon>Lactobacillaceae</taxon>
        <taxon>Agrilactobacillus</taxon>
    </lineage>
</organism>
<accession>A0ABW4J5Z8</accession>
<keyword evidence="2" id="KW-1185">Reference proteome</keyword>
<dbReference type="Proteomes" id="UP001597267">
    <property type="component" value="Unassembled WGS sequence"/>
</dbReference>
<protein>
    <submittedName>
        <fullName evidence="1">Uncharacterized protein</fullName>
    </submittedName>
</protein>
<proteinExistence type="predicted"/>